<dbReference type="RefSeq" id="WP_052498293.1">
    <property type="nucleotide sequence ID" value="NZ_CP002580.1"/>
</dbReference>
<dbReference type="EMBL" id="CP002580">
    <property type="protein sequence ID" value="AJK46199.1"/>
    <property type="molecule type" value="Genomic_DNA"/>
</dbReference>
<dbReference type="HOGENOM" id="CLU_920335_0_0_4"/>
<feature type="region of interest" description="Disordered" evidence="1">
    <location>
        <begin position="90"/>
        <end position="119"/>
    </location>
</feature>
<feature type="compositionally biased region" description="Acidic residues" evidence="1">
    <location>
        <begin position="152"/>
        <end position="162"/>
    </location>
</feature>
<evidence type="ECO:0008006" key="4">
    <source>
        <dbReference type="Google" id="ProtNLM"/>
    </source>
</evidence>
<keyword evidence="3" id="KW-1185">Reference proteome</keyword>
<reference evidence="2 3" key="2">
    <citation type="journal article" date="2016" name="Appl. Microbiol. Biotechnol.">
        <title>Mutations improving production and secretion of extracellular lipase by Burkholderia glumae PG1.</title>
        <authorList>
            <person name="Knapp A."/>
            <person name="Voget S."/>
            <person name="Gao R."/>
            <person name="Zaburannyi N."/>
            <person name="Krysciak D."/>
            <person name="Breuer M."/>
            <person name="Hauer B."/>
            <person name="Streit W.R."/>
            <person name="Muller R."/>
            <person name="Daniel R."/>
            <person name="Jaeger K.E."/>
        </authorList>
    </citation>
    <scope>NUCLEOTIDE SEQUENCE [LARGE SCALE GENOMIC DNA]</scope>
    <source>
        <strain evidence="2 3">PG1</strain>
    </source>
</reference>
<evidence type="ECO:0000313" key="3">
    <source>
        <dbReference type="Proteomes" id="UP000031838"/>
    </source>
</evidence>
<gene>
    <name evidence="2" type="ORF">BGL_1c16900</name>
</gene>
<reference evidence="3" key="1">
    <citation type="submission" date="2011-03" db="EMBL/GenBank/DDBJ databases">
        <authorList>
            <person name="Voget S."/>
            <person name="Streit W.R."/>
            <person name="Jaeger K.E."/>
            <person name="Daniel R."/>
        </authorList>
    </citation>
    <scope>NUCLEOTIDE SEQUENCE [LARGE SCALE GENOMIC DNA]</scope>
    <source>
        <strain evidence="3">PG1</strain>
    </source>
</reference>
<dbReference type="KEGG" id="bgp:BGL_1c16900"/>
<dbReference type="Proteomes" id="UP000031838">
    <property type="component" value="Chromosome 1"/>
</dbReference>
<protein>
    <recommendedName>
        <fullName evidence="4">DUF1376 domain-containing protein</fullName>
    </recommendedName>
</protein>
<feature type="compositionally biased region" description="Basic and acidic residues" evidence="1">
    <location>
        <begin position="131"/>
        <end position="140"/>
    </location>
</feature>
<proteinExistence type="predicted"/>
<feature type="region of interest" description="Disordered" evidence="1">
    <location>
        <begin position="131"/>
        <end position="192"/>
    </location>
</feature>
<evidence type="ECO:0000256" key="1">
    <source>
        <dbReference type="SAM" id="MobiDB-lite"/>
    </source>
</evidence>
<accession>A0A0B6RVK6</accession>
<evidence type="ECO:0000313" key="2">
    <source>
        <dbReference type="EMBL" id="AJK46199.1"/>
    </source>
</evidence>
<sequence>MSTAKMPWFRLYSEAIDDEKLKLIAAEDRWYFVAILCCKGQGVLDKADALLKRKVAVKLGVQLDTLDEIARRLSEVGLIDRDTLQPLRWEARQMRSDTSTERVRRHREAKQRSGNADETLHATLHATLHETEDETLHETLDETDVQRSSNALEEEEEGDKEEDTDKTKVKNKNTAQTRKRAADASPKSVDDGEKPLTIAALVAEGVERQHARDWLTLRKAKRLPLTPTAWMSVKAEAAECAMTPAQAVQHAVESNWAGFKAKWVLNSAALARASPRVDRNDRSAAAAAIFPRGPQRGEVIDV</sequence>
<organism evidence="2 3">
    <name type="scientific">Burkholderia plantarii</name>
    <dbReference type="NCBI Taxonomy" id="41899"/>
    <lineage>
        <taxon>Bacteria</taxon>
        <taxon>Pseudomonadati</taxon>
        <taxon>Pseudomonadota</taxon>
        <taxon>Betaproteobacteria</taxon>
        <taxon>Burkholderiales</taxon>
        <taxon>Burkholderiaceae</taxon>
        <taxon>Burkholderia</taxon>
    </lineage>
</organism>
<feature type="compositionally biased region" description="Basic and acidic residues" evidence="1">
    <location>
        <begin position="90"/>
        <end position="102"/>
    </location>
</feature>
<dbReference type="AlphaFoldDB" id="A0A0B6RVK6"/>
<name>A0A0B6RVK6_BURPL</name>